<accession>A0A6A6EB53</accession>
<sequence length="173" mass="19442">MRCMTQQPSRAAKDRSIFRNTRSCPKLLSACKPLPMAEIQAPTQVAQFQPRSTSRWADQIHMLAVCHLRTWLSSVQTVIRTFSPTLPSLPCCPAMDVLTRDMRRGLSQRGAMSLERQCKAGGGLSDWECHRGCLNPDRELSRSGWLMFMPSQKLRALCCGHLQMASRPELGVP</sequence>
<evidence type="ECO:0000313" key="1">
    <source>
        <dbReference type="EMBL" id="KAF2187066.1"/>
    </source>
</evidence>
<reference evidence="1" key="1">
    <citation type="journal article" date="2020" name="Stud. Mycol.">
        <title>101 Dothideomycetes genomes: a test case for predicting lifestyles and emergence of pathogens.</title>
        <authorList>
            <person name="Haridas S."/>
            <person name="Albert R."/>
            <person name="Binder M."/>
            <person name="Bloem J."/>
            <person name="Labutti K."/>
            <person name="Salamov A."/>
            <person name="Andreopoulos B."/>
            <person name="Baker S."/>
            <person name="Barry K."/>
            <person name="Bills G."/>
            <person name="Bluhm B."/>
            <person name="Cannon C."/>
            <person name="Castanera R."/>
            <person name="Culley D."/>
            <person name="Daum C."/>
            <person name="Ezra D."/>
            <person name="Gonzalez J."/>
            <person name="Henrissat B."/>
            <person name="Kuo A."/>
            <person name="Liang C."/>
            <person name="Lipzen A."/>
            <person name="Lutzoni F."/>
            <person name="Magnuson J."/>
            <person name="Mondo S."/>
            <person name="Nolan M."/>
            <person name="Ohm R."/>
            <person name="Pangilinan J."/>
            <person name="Park H.-J."/>
            <person name="Ramirez L."/>
            <person name="Alfaro M."/>
            <person name="Sun H."/>
            <person name="Tritt A."/>
            <person name="Yoshinaga Y."/>
            <person name="Zwiers L.-H."/>
            <person name="Turgeon B."/>
            <person name="Goodwin S."/>
            <person name="Spatafora J."/>
            <person name="Crous P."/>
            <person name="Grigoriev I."/>
        </authorList>
    </citation>
    <scope>NUCLEOTIDE SEQUENCE</scope>
    <source>
        <strain evidence="1">CBS 207.26</strain>
    </source>
</reference>
<evidence type="ECO:0000313" key="2">
    <source>
        <dbReference type="Proteomes" id="UP000800200"/>
    </source>
</evidence>
<dbReference type="Proteomes" id="UP000800200">
    <property type="component" value="Unassembled WGS sequence"/>
</dbReference>
<name>A0A6A6EB53_9PEZI</name>
<keyword evidence="2" id="KW-1185">Reference proteome</keyword>
<dbReference type="AlphaFoldDB" id="A0A6A6EB53"/>
<gene>
    <name evidence="1" type="ORF">K469DRAFT_122761</name>
</gene>
<organism evidence="1 2">
    <name type="scientific">Zopfia rhizophila CBS 207.26</name>
    <dbReference type="NCBI Taxonomy" id="1314779"/>
    <lineage>
        <taxon>Eukaryota</taxon>
        <taxon>Fungi</taxon>
        <taxon>Dikarya</taxon>
        <taxon>Ascomycota</taxon>
        <taxon>Pezizomycotina</taxon>
        <taxon>Dothideomycetes</taxon>
        <taxon>Dothideomycetes incertae sedis</taxon>
        <taxon>Zopfiaceae</taxon>
        <taxon>Zopfia</taxon>
    </lineage>
</organism>
<proteinExistence type="predicted"/>
<dbReference type="EMBL" id="ML994628">
    <property type="protein sequence ID" value="KAF2187066.1"/>
    <property type="molecule type" value="Genomic_DNA"/>
</dbReference>
<protein>
    <submittedName>
        <fullName evidence="1">Uncharacterized protein</fullName>
    </submittedName>
</protein>